<organism evidence="1 2">
    <name type="scientific">Littorina saxatilis</name>
    <dbReference type="NCBI Taxonomy" id="31220"/>
    <lineage>
        <taxon>Eukaryota</taxon>
        <taxon>Metazoa</taxon>
        <taxon>Spiralia</taxon>
        <taxon>Lophotrochozoa</taxon>
        <taxon>Mollusca</taxon>
        <taxon>Gastropoda</taxon>
        <taxon>Caenogastropoda</taxon>
        <taxon>Littorinimorpha</taxon>
        <taxon>Littorinoidea</taxon>
        <taxon>Littorinidae</taxon>
        <taxon>Littorina</taxon>
    </lineage>
</organism>
<accession>A0AAN9B316</accession>
<dbReference type="InterPro" id="IPR016187">
    <property type="entry name" value="CTDL_fold"/>
</dbReference>
<sequence length="141" mass="15827">MSMQSVLWAPSQPDSSKDFVRIVHGNGAWKYSSADESQVFRPLCQSVQAPPYYLPTPPTLTWTSLGVVGHMFGFSNQTCSLDDARKACRQQAGKVYLATLDNLYDEVAEYILNNHPDRTYWLDAANTGNTGKITKTYRLQD</sequence>
<dbReference type="EMBL" id="JBAMIC010000012">
    <property type="protein sequence ID" value="KAK7098291.1"/>
    <property type="molecule type" value="Genomic_DNA"/>
</dbReference>
<reference evidence="1 2" key="1">
    <citation type="submission" date="2024-02" db="EMBL/GenBank/DDBJ databases">
        <title>Chromosome-scale genome assembly of the rough periwinkle Littorina saxatilis.</title>
        <authorList>
            <person name="De Jode A."/>
            <person name="Faria R."/>
            <person name="Formenti G."/>
            <person name="Sims Y."/>
            <person name="Smith T.P."/>
            <person name="Tracey A."/>
            <person name="Wood J.M.D."/>
            <person name="Zagrodzka Z.B."/>
            <person name="Johannesson K."/>
            <person name="Butlin R.K."/>
            <person name="Leder E.H."/>
        </authorList>
    </citation>
    <scope>NUCLEOTIDE SEQUENCE [LARGE SCALE GENOMIC DNA]</scope>
    <source>
        <strain evidence="1">Snail1</strain>
        <tissue evidence="1">Muscle</tissue>
    </source>
</reference>
<gene>
    <name evidence="1" type="ORF">V1264_002623</name>
</gene>
<protein>
    <recommendedName>
        <fullName evidence="3">C-type lectin domain-containing protein</fullName>
    </recommendedName>
</protein>
<evidence type="ECO:0000313" key="1">
    <source>
        <dbReference type="EMBL" id="KAK7098291.1"/>
    </source>
</evidence>
<comment type="caution">
    <text evidence="1">The sequence shown here is derived from an EMBL/GenBank/DDBJ whole genome shotgun (WGS) entry which is preliminary data.</text>
</comment>
<dbReference type="SUPFAM" id="SSF56436">
    <property type="entry name" value="C-type lectin-like"/>
    <property type="match status" value="1"/>
</dbReference>
<evidence type="ECO:0008006" key="3">
    <source>
        <dbReference type="Google" id="ProtNLM"/>
    </source>
</evidence>
<dbReference type="AlphaFoldDB" id="A0AAN9B316"/>
<proteinExistence type="predicted"/>
<keyword evidence="2" id="KW-1185">Reference proteome</keyword>
<evidence type="ECO:0000313" key="2">
    <source>
        <dbReference type="Proteomes" id="UP001374579"/>
    </source>
</evidence>
<name>A0AAN9B316_9CAEN</name>
<dbReference type="Proteomes" id="UP001374579">
    <property type="component" value="Unassembled WGS sequence"/>
</dbReference>